<dbReference type="Proteomes" id="UP000524237">
    <property type="component" value="Unassembled WGS sequence"/>
</dbReference>
<proteinExistence type="predicted"/>
<comment type="caution">
    <text evidence="1">The sequence shown here is derived from an EMBL/GenBank/DDBJ whole genome shotgun (WGS) entry which is preliminary data.</text>
</comment>
<evidence type="ECO:0000313" key="1">
    <source>
        <dbReference type="EMBL" id="MBA8828626.1"/>
    </source>
</evidence>
<evidence type="ECO:0000313" key="2">
    <source>
        <dbReference type="Proteomes" id="UP000524237"/>
    </source>
</evidence>
<keyword evidence="2" id="KW-1185">Reference proteome</keyword>
<protein>
    <submittedName>
        <fullName evidence="1">Uncharacterized protein</fullName>
    </submittedName>
</protein>
<dbReference type="AlphaFoldDB" id="A0A7W3JSY3"/>
<name>A0A7W3JSY3_9MICO</name>
<reference evidence="1 2" key="1">
    <citation type="submission" date="2020-07" db="EMBL/GenBank/DDBJ databases">
        <title>Sequencing the genomes of 1000 actinobacteria strains.</title>
        <authorList>
            <person name="Klenk H.-P."/>
        </authorList>
    </citation>
    <scope>NUCLEOTIDE SEQUENCE [LARGE SCALE GENOMIC DNA]</scope>
    <source>
        <strain evidence="1 2">DSM 23737</strain>
    </source>
</reference>
<dbReference type="EMBL" id="JACGWU010000001">
    <property type="protein sequence ID" value="MBA8828626.1"/>
    <property type="molecule type" value="Genomic_DNA"/>
</dbReference>
<sequence length="199" mass="21684">MVARRHVTNKLRNVYAGASKSDKAKILDEVMSTKGMGRSTARRMLSGHQYDQTSPLLRNSIGLSKVGDERTAVPGDQHQATVVNILSETTTVHWPGISWAPKYTVFRTSLKTPSQLYLCSKYSSPLLCRCLLVAPACGHSAGPVVVLDDWLDVVTLTPSGSRSYSPRQFGPGQPWPVVCILPNLVHGKGGMWNVVPDAE</sequence>
<accession>A0A7W3JSY3</accession>
<gene>
    <name evidence="1" type="ORF">FB555_000697</name>
</gene>
<organism evidence="1 2">
    <name type="scientific">Alpinimonas psychrophila</name>
    <dbReference type="NCBI Taxonomy" id="748908"/>
    <lineage>
        <taxon>Bacteria</taxon>
        <taxon>Bacillati</taxon>
        <taxon>Actinomycetota</taxon>
        <taxon>Actinomycetes</taxon>
        <taxon>Micrococcales</taxon>
        <taxon>Microbacteriaceae</taxon>
        <taxon>Alpinimonas</taxon>
    </lineage>
</organism>